<dbReference type="InterPro" id="IPR036287">
    <property type="entry name" value="Rv1873-like_sf"/>
</dbReference>
<evidence type="ECO:0000313" key="2">
    <source>
        <dbReference type="Proteomes" id="UP001160519"/>
    </source>
</evidence>
<dbReference type="Proteomes" id="UP001160519">
    <property type="component" value="Unassembled WGS sequence"/>
</dbReference>
<dbReference type="AlphaFoldDB" id="A0AA43Q5H9"/>
<keyword evidence="2" id="KW-1185">Reference proteome</keyword>
<dbReference type="SUPFAM" id="SSF140736">
    <property type="entry name" value="Rv1873-like"/>
    <property type="match status" value="1"/>
</dbReference>
<proteinExistence type="predicted"/>
<gene>
    <name evidence="1" type="ORF">PSU93_12680</name>
</gene>
<protein>
    <submittedName>
        <fullName evidence="1">DUF1810 domain-containing protein</fullName>
    </submittedName>
</protein>
<dbReference type="Gene3D" id="1.25.40.380">
    <property type="entry name" value="Protein of unknown function DUF1810"/>
    <property type="match status" value="1"/>
</dbReference>
<dbReference type="InterPro" id="IPR014937">
    <property type="entry name" value="DUF1810"/>
</dbReference>
<dbReference type="EMBL" id="JAQSDF010000052">
    <property type="protein sequence ID" value="MDI1231995.1"/>
    <property type="molecule type" value="Genomic_DNA"/>
</dbReference>
<organism evidence="1 2">
    <name type="scientific">Candidatus Methylobacter titanis</name>
    <dbReference type="NCBI Taxonomy" id="3053457"/>
    <lineage>
        <taxon>Bacteria</taxon>
        <taxon>Pseudomonadati</taxon>
        <taxon>Pseudomonadota</taxon>
        <taxon>Gammaproteobacteria</taxon>
        <taxon>Methylococcales</taxon>
        <taxon>Methylococcaceae</taxon>
        <taxon>Methylobacter</taxon>
    </lineage>
</organism>
<dbReference type="PIRSF" id="PIRSF008546">
    <property type="entry name" value="UCP008546"/>
    <property type="match status" value="1"/>
</dbReference>
<dbReference type="Pfam" id="PF08837">
    <property type="entry name" value="DUF1810"/>
    <property type="match status" value="1"/>
</dbReference>
<comment type="caution">
    <text evidence="1">The sequence shown here is derived from an EMBL/GenBank/DDBJ whole genome shotgun (WGS) entry which is preliminary data.</text>
</comment>
<name>A0AA43Q5H9_9GAMM</name>
<evidence type="ECO:0000313" key="1">
    <source>
        <dbReference type="EMBL" id="MDI1231995.1"/>
    </source>
</evidence>
<reference evidence="1" key="1">
    <citation type="submission" date="2023-01" db="EMBL/GenBank/DDBJ databases">
        <title>Biogeochemical cycle of methane in antarctic sediments.</title>
        <authorList>
            <person name="Roldan D.M."/>
            <person name="Menes R.J."/>
        </authorList>
    </citation>
    <scope>NUCLEOTIDE SEQUENCE [LARGE SCALE GENOMIC DNA]</scope>
    <source>
        <strain evidence="1">K-2018 MAG008</strain>
    </source>
</reference>
<accession>A0AA43Q5H9</accession>
<sequence>MINASDNVDLSRFTRAQESIYDRALAELRNGRKRTHWMWYIFPQIDGLGHSTTSKNYAIKSLEEARQYLNHPVLGKRLLECAEAVFTVEGRSISEIFGYPDNLKLKSSMTLFACVADPYSIFSRILDKYFNGEKDALTLQLLEKLKTK</sequence>